<keyword evidence="2" id="KW-0723">Serine/threonine-protein kinase</keyword>
<dbReference type="InterPro" id="IPR011009">
    <property type="entry name" value="Kinase-like_dom_sf"/>
</dbReference>
<dbReference type="GO" id="GO:0005524">
    <property type="term" value="F:ATP binding"/>
    <property type="evidence" value="ECO:0007669"/>
    <property type="project" value="UniProtKB-UniRule"/>
</dbReference>
<dbReference type="InterPro" id="IPR008271">
    <property type="entry name" value="Ser/Thr_kinase_AS"/>
</dbReference>
<dbReference type="Gene3D" id="3.30.200.20">
    <property type="entry name" value="Phosphorylase Kinase, domain 1"/>
    <property type="match status" value="1"/>
</dbReference>
<dbReference type="Pfam" id="PF00069">
    <property type="entry name" value="Pkinase"/>
    <property type="match status" value="1"/>
</dbReference>
<feature type="compositionally biased region" description="Basic and acidic residues" evidence="12">
    <location>
        <begin position="536"/>
        <end position="545"/>
    </location>
</feature>
<accession>A0A433D7Q9</accession>
<evidence type="ECO:0000256" key="6">
    <source>
        <dbReference type="ARBA" id="ARBA00022840"/>
    </source>
</evidence>
<feature type="domain" description="Protein kinase" evidence="13">
    <location>
        <begin position="226"/>
        <end position="711"/>
    </location>
</feature>
<sequence length="924" mass="103138">MFLNTLTHTNCTSDPRPRKISVTGHSFTKNELFLQLTAIPPPRSATRSISDIDSGFSEIDPENASFDDAKLTSHTPTAILNPIAISTFNLLPDAILVLSASAQILHANTTAVELFSCSLVGLSIDILFPTFPAPCSRNKKHVLCACTPTNPSRTITVECTFGTSSREALLMNYCGKDNGKDLSIMTMRKGDEPRDGERKSEVAGKECGAGVGKRDRYRESRYYTEFEELELLGRGGFGTVYKARNLLDEQMYAIKKVRLNCPPDELIPGPNSSSSSFGSLSSSSILSSTYPNTVQSRILREVKTFARVSNHPNICRYYNAWVEVDYDSLEQAEQVHLTHDDDDEEDVDTFLHPNMDLFNADFDLSTTGVTGDEVAFEYSNSRSGTGSDETWEEVERSGWDEDDDGDTEAEQDTTTTTLAPSRAVEKKGLRSVLYIQMQWCPYSDLRKWLAKRTDVEPVESLMIFKQIVQAIVHVHSQGFTHQDIKPENVYIDDRGKVYLGDFGLSSSVAGDLEGQCTCGCHEDGKNYDSDSDSDSESDHENDEHGSIFFMDPTRADDDHDHEDMIEGDHAKPVSIRSRRSRSRNHSPSLSLRACCHCRASKTAGAPATMTYSAPELLIASLRSGSQANRSTDLQAADIYSLGIVFLELFCVFGTRMERAVLVTELRKTGVIPHVMSERYPQETIFLSNLLHVDPNRRPTAHQILYEHLPNLFAYYGILSMTPDDCDVLLAVTDEPPLSISTDSPPTSPTTSPLTKLHMSWTPRPHNTLRRWRSLSCSEKSTTSTFGPGSYTDLQMRRPMSYSVLAMTPRTEDEYDSPREDHCESMSTMFKKADRPTNSHVPDSTPSTATTGILQRLFSRRGTHPAVVTAVPTPQPQRQYQGFMEHMTPVHSPEERSARDGVIERLQQDLEALRREVERLRAGSK</sequence>
<feature type="compositionally biased region" description="Polar residues" evidence="12">
    <location>
        <begin position="379"/>
        <end position="388"/>
    </location>
</feature>
<dbReference type="PROSITE" id="PS00107">
    <property type="entry name" value="PROTEIN_KINASE_ATP"/>
    <property type="match status" value="1"/>
</dbReference>
<dbReference type="PROSITE" id="PS50011">
    <property type="entry name" value="PROTEIN_KINASE_DOM"/>
    <property type="match status" value="1"/>
</dbReference>
<comment type="similarity">
    <text evidence="8">Belongs to the protein kinase superfamily. Ser/Thr protein kinase family. GCN2 subfamily.</text>
</comment>
<keyword evidence="15" id="KW-1185">Reference proteome</keyword>
<feature type="compositionally biased region" description="Acidic residues" evidence="12">
    <location>
        <begin position="400"/>
        <end position="411"/>
    </location>
</feature>
<feature type="binding site" evidence="11">
    <location>
        <position position="256"/>
    </location>
    <ligand>
        <name>ATP</name>
        <dbReference type="ChEBI" id="CHEBI:30616"/>
    </ligand>
</feature>
<proteinExistence type="inferred from homology"/>
<feature type="region of interest" description="Disordered" evidence="12">
    <location>
        <begin position="738"/>
        <end position="759"/>
    </location>
</feature>
<evidence type="ECO:0000256" key="8">
    <source>
        <dbReference type="ARBA" id="ARBA00037982"/>
    </source>
</evidence>
<keyword evidence="3" id="KW-0808">Transferase</keyword>
<dbReference type="PANTHER" id="PTHR11042">
    <property type="entry name" value="EUKARYOTIC TRANSLATION INITIATION FACTOR 2-ALPHA KINASE EIF2-ALPHA KINASE -RELATED"/>
    <property type="match status" value="1"/>
</dbReference>
<evidence type="ECO:0000256" key="10">
    <source>
        <dbReference type="ARBA" id="ARBA00048977"/>
    </source>
</evidence>
<dbReference type="Proteomes" id="UP000268093">
    <property type="component" value="Unassembled WGS sequence"/>
</dbReference>
<organism evidence="14 15">
    <name type="scientific">Jimgerdemannia flammicorona</name>
    <dbReference type="NCBI Taxonomy" id="994334"/>
    <lineage>
        <taxon>Eukaryota</taxon>
        <taxon>Fungi</taxon>
        <taxon>Fungi incertae sedis</taxon>
        <taxon>Mucoromycota</taxon>
        <taxon>Mucoromycotina</taxon>
        <taxon>Endogonomycetes</taxon>
        <taxon>Endogonales</taxon>
        <taxon>Endogonaceae</taxon>
        <taxon>Jimgerdemannia</taxon>
    </lineage>
</organism>
<evidence type="ECO:0000256" key="12">
    <source>
        <dbReference type="SAM" id="MobiDB-lite"/>
    </source>
</evidence>
<dbReference type="InterPro" id="IPR000719">
    <property type="entry name" value="Prot_kinase_dom"/>
</dbReference>
<dbReference type="PANTHER" id="PTHR11042:SF160">
    <property type="entry name" value="EUKARYOTIC TRANSLATION INITIATION FACTOR 2-ALPHA KINASE 1"/>
    <property type="match status" value="1"/>
</dbReference>
<dbReference type="GO" id="GO:0004672">
    <property type="term" value="F:protein kinase activity"/>
    <property type="evidence" value="ECO:0007669"/>
    <property type="project" value="InterPro"/>
</dbReference>
<dbReference type="GO" id="GO:0005634">
    <property type="term" value="C:nucleus"/>
    <property type="evidence" value="ECO:0007669"/>
    <property type="project" value="TreeGrafter"/>
</dbReference>
<feature type="compositionally biased region" description="Basic and acidic residues" evidence="12">
    <location>
        <begin position="553"/>
        <end position="571"/>
    </location>
</feature>
<evidence type="ECO:0000259" key="13">
    <source>
        <dbReference type="PROSITE" id="PS50011"/>
    </source>
</evidence>
<evidence type="ECO:0000256" key="5">
    <source>
        <dbReference type="ARBA" id="ARBA00022777"/>
    </source>
</evidence>
<evidence type="ECO:0000256" key="4">
    <source>
        <dbReference type="ARBA" id="ARBA00022741"/>
    </source>
</evidence>
<dbReference type="OrthoDB" id="1405469at2759"/>
<keyword evidence="7" id="KW-0652">Protein synthesis inhibitor</keyword>
<reference evidence="14 15" key="1">
    <citation type="journal article" date="2018" name="New Phytol.">
        <title>Phylogenomics of Endogonaceae and evolution of mycorrhizas within Mucoromycota.</title>
        <authorList>
            <person name="Chang Y."/>
            <person name="Desiro A."/>
            <person name="Na H."/>
            <person name="Sandor L."/>
            <person name="Lipzen A."/>
            <person name="Clum A."/>
            <person name="Barry K."/>
            <person name="Grigoriev I.V."/>
            <person name="Martin F.M."/>
            <person name="Stajich J.E."/>
            <person name="Smith M.E."/>
            <person name="Bonito G."/>
            <person name="Spatafora J.W."/>
        </authorList>
    </citation>
    <scope>NUCLEOTIDE SEQUENCE [LARGE SCALE GENOMIC DNA]</scope>
    <source>
        <strain evidence="14 15">GMNB39</strain>
    </source>
</reference>
<evidence type="ECO:0000256" key="1">
    <source>
        <dbReference type="ARBA" id="ARBA00012513"/>
    </source>
</evidence>
<feature type="region of interest" description="Disordered" evidence="12">
    <location>
        <begin position="527"/>
        <end position="587"/>
    </location>
</feature>
<evidence type="ECO:0000256" key="2">
    <source>
        <dbReference type="ARBA" id="ARBA00022527"/>
    </source>
</evidence>
<dbReference type="GO" id="GO:0005737">
    <property type="term" value="C:cytoplasm"/>
    <property type="evidence" value="ECO:0007669"/>
    <property type="project" value="TreeGrafter"/>
</dbReference>
<feature type="compositionally biased region" description="Low complexity" evidence="12">
    <location>
        <begin position="738"/>
        <end position="754"/>
    </location>
</feature>
<dbReference type="Gene3D" id="1.10.510.10">
    <property type="entry name" value="Transferase(Phosphotransferase) domain 1"/>
    <property type="match status" value="1"/>
</dbReference>
<dbReference type="EC" id="2.7.11.1" evidence="1"/>
<dbReference type="SMART" id="SM00220">
    <property type="entry name" value="S_TKc"/>
    <property type="match status" value="1"/>
</dbReference>
<dbReference type="SUPFAM" id="SSF56112">
    <property type="entry name" value="Protein kinase-like (PK-like)"/>
    <property type="match status" value="1"/>
</dbReference>
<dbReference type="PROSITE" id="PS00108">
    <property type="entry name" value="PROTEIN_KINASE_ST"/>
    <property type="match status" value="1"/>
</dbReference>
<gene>
    <name evidence="14" type="ORF">BC936DRAFT_146408</name>
</gene>
<comment type="catalytic activity">
    <reaction evidence="9">
        <text>L-threonyl-[protein] + ATP = O-phospho-L-threonyl-[protein] + ADP + H(+)</text>
        <dbReference type="Rhea" id="RHEA:46608"/>
        <dbReference type="Rhea" id="RHEA-COMP:11060"/>
        <dbReference type="Rhea" id="RHEA-COMP:11605"/>
        <dbReference type="ChEBI" id="CHEBI:15378"/>
        <dbReference type="ChEBI" id="CHEBI:30013"/>
        <dbReference type="ChEBI" id="CHEBI:30616"/>
        <dbReference type="ChEBI" id="CHEBI:61977"/>
        <dbReference type="ChEBI" id="CHEBI:456216"/>
        <dbReference type="EC" id="2.7.11.1"/>
    </reaction>
    <physiologicalReaction direction="left-to-right" evidence="9">
        <dbReference type="Rhea" id="RHEA:46609"/>
    </physiologicalReaction>
</comment>
<evidence type="ECO:0000256" key="11">
    <source>
        <dbReference type="PROSITE-ProRule" id="PRU10141"/>
    </source>
</evidence>
<dbReference type="InterPro" id="IPR050339">
    <property type="entry name" value="CC_SR_Kinase"/>
</dbReference>
<evidence type="ECO:0000256" key="7">
    <source>
        <dbReference type="ARBA" id="ARBA00023193"/>
    </source>
</evidence>
<evidence type="ECO:0000256" key="3">
    <source>
        <dbReference type="ARBA" id="ARBA00022679"/>
    </source>
</evidence>
<evidence type="ECO:0000313" key="14">
    <source>
        <dbReference type="EMBL" id="RUP46897.1"/>
    </source>
</evidence>
<keyword evidence="5" id="KW-0418">Kinase</keyword>
<comment type="caution">
    <text evidence="14">The sequence shown here is derived from an EMBL/GenBank/DDBJ whole genome shotgun (WGS) entry which is preliminary data.</text>
</comment>
<keyword evidence="6 11" id="KW-0067">ATP-binding</keyword>
<name>A0A433D7Q9_9FUNG</name>
<dbReference type="EMBL" id="RBNI01005252">
    <property type="protein sequence ID" value="RUP46897.1"/>
    <property type="molecule type" value="Genomic_DNA"/>
</dbReference>
<dbReference type="AlphaFoldDB" id="A0A433D7Q9"/>
<evidence type="ECO:0000256" key="9">
    <source>
        <dbReference type="ARBA" id="ARBA00048659"/>
    </source>
</evidence>
<comment type="catalytic activity">
    <reaction evidence="10">
        <text>L-seryl-[protein] + ATP = O-phospho-L-seryl-[protein] + ADP + H(+)</text>
        <dbReference type="Rhea" id="RHEA:17989"/>
        <dbReference type="Rhea" id="RHEA-COMP:9863"/>
        <dbReference type="Rhea" id="RHEA-COMP:11604"/>
        <dbReference type="ChEBI" id="CHEBI:15378"/>
        <dbReference type="ChEBI" id="CHEBI:29999"/>
        <dbReference type="ChEBI" id="CHEBI:30616"/>
        <dbReference type="ChEBI" id="CHEBI:83421"/>
        <dbReference type="ChEBI" id="CHEBI:456216"/>
        <dbReference type="EC" id="2.7.11.1"/>
    </reaction>
    <physiologicalReaction direction="left-to-right" evidence="10">
        <dbReference type="Rhea" id="RHEA:17990"/>
    </physiologicalReaction>
</comment>
<dbReference type="InterPro" id="IPR017441">
    <property type="entry name" value="Protein_kinase_ATP_BS"/>
</dbReference>
<evidence type="ECO:0000313" key="15">
    <source>
        <dbReference type="Proteomes" id="UP000268093"/>
    </source>
</evidence>
<keyword evidence="4 11" id="KW-0547">Nucleotide-binding</keyword>
<protein>
    <recommendedName>
        <fullName evidence="1">non-specific serine/threonine protein kinase</fullName>
        <ecNumber evidence="1">2.7.11.1</ecNumber>
    </recommendedName>
</protein>
<feature type="region of interest" description="Disordered" evidence="12">
    <location>
        <begin position="379"/>
        <end position="418"/>
    </location>
</feature>